<keyword evidence="7 19" id="KW-0812">Transmembrane</keyword>
<keyword evidence="15" id="KW-0675">Receptor</keyword>
<comment type="caution">
    <text evidence="21">The sequence shown here is derived from an EMBL/GenBank/DDBJ whole genome shotgun (WGS) entry which is preliminary data.</text>
</comment>
<evidence type="ECO:0000256" key="13">
    <source>
        <dbReference type="ARBA" id="ARBA00022989"/>
    </source>
</evidence>
<evidence type="ECO:0000256" key="11">
    <source>
        <dbReference type="ARBA" id="ARBA00022777"/>
    </source>
</evidence>
<dbReference type="PANTHER" id="PTHR48005:SF44">
    <property type="entry name" value="MDIS1-INTERACTING RECEPTOR LIKE KINASE 2-LIKE ISOFORM X1"/>
    <property type="match status" value="1"/>
</dbReference>
<keyword evidence="8" id="KW-0732">Signal</keyword>
<sequence>MVSLIGIDFSYNNLTGPIPTGGIFQKKLPDNAFVGNGGLCGETEGLTPCTSDPKKSNKKILLGVLVPICGLLMIVTIISVTLNFCKRSKLGESDSPELAESFDSTIKGREEKFTFSEIITATENFDEKYLIGRGGFVSVYKAVLDRGKVVAVKKMNMSVDSSDNILELIRQSFENEIICLTEVRHRNVIKLYGSCSWMGVLVLGV</sequence>
<dbReference type="Pfam" id="PF00069">
    <property type="entry name" value="Pkinase"/>
    <property type="match status" value="1"/>
</dbReference>
<dbReference type="Gene3D" id="3.30.200.20">
    <property type="entry name" value="Phosphorylase Kinase, domain 1"/>
    <property type="match status" value="1"/>
</dbReference>
<keyword evidence="4" id="KW-0597">Phosphoprotein</keyword>
<gene>
    <name evidence="21" type="ORF">RchiOBHm_Chr0c16g0499771</name>
</gene>
<evidence type="ECO:0000256" key="7">
    <source>
        <dbReference type="ARBA" id="ARBA00022692"/>
    </source>
</evidence>
<proteinExistence type="predicted"/>
<dbReference type="GO" id="GO:0016020">
    <property type="term" value="C:membrane"/>
    <property type="evidence" value="ECO:0007669"/>
    <property type="project" value="UniProtKB-SubCell"/>
</dbReference>
<evidence type="ECO:0000259" key="20">
    <source>
        <dbReference type="PROSITE" id="PS50011"/>
    </source>
</evidence>
<dbReference type="InterPro" id="IPR032675">
    <property type="entry name" value="LRR_dom_sf"/>
</dbReference>
<evidence type="ECO:0000256" key="18">
    <source>
        <dbReference type="ARBA" id="ARBA00048679"/>
    </source>
</evidence>
<evidence type="ECO:0000256" key="6">
    <source>
        <dbReference type="ARBA" id="ARBA00022679"/>
    </source>
</evidence>
<dbReference type="InterPro" id="IPR000719">
    <property type="entry name" value="Prot_kinase_dom"/>
</dbReference>
<keyword evidence="11" id="KW-0418">Kinase</keyword>
<evidence type="ECO:0000256" key="10">
    <source>
        <dbReference type="ARBA" id="ARBA00022741"/>
    </source>
</evidence>
<dbReference type="EC" id="2.7.11.1" evidence="2"/>
<evidence type="ECO:0000256" key="3">
    <source>
        <dbReference type="ARBA" id="ARBA00022527"/>
    </source>
</evidence>
<evidence type="ECO:0000256" key="17">
    <source>
        <dbReference type="ARBA" id="ARBA00047899"/>
    </source>
</evidence>
<dbReference type="OMA" id="DEGLCCE"/>
<evidence type="ECO:0000256" key="4">
    <source>
        <dbReference type="ARBA" id="ARBA00022553"/>
    </source>
</evidence>
<keyword evidence="6 21" id="KW-0808">Transferase</keyword>
<evidence type="ECO:0000313" key="22">
    <source>
        <dbReference type="Proteomes" id="UP000238479"/>
    </source>
</evidence>
<comment type="catalytic activity">
    <reaction evidence="18">
        <text>L-seryl-[protein] + ATP = O-phospho-L-seryl-[protein] + ADP + H(+)</text>
        <dbReference type="Rhea" id="RHEA:17989"/>
        <dbReference type="Rhea" id="RHEA-COMP:9863"/>
        <dbReference type="Rhea" id="RHEA-COMP:11604"/>
        <dbReference type="ChEBI" id="CHEBI:15378"/>
        <dbReference type="ChEBI" id="CHEBI:29999"/>
        <dbReference type="ChEBI" id="CHEBI:30616"/>
        <dbReference type="ChEBI" id="CHEBI:83421"/>
        <dbReference type="ChEBI" id="CHEBI:456216"/>
        <dbReference type="EC" id="2.7.11.1"/>
    </reaction>
</comment>
<dbReference type="SUPFAM" id="SSF56112">
    <property type="entry name" value="Protein kinase-like (PK-like)"/>
    <property type="match status" value="1"/>
</dbReference>
<dbReference type="STRING" id="74649.A0A2P6SQQ0"/>
<evidence type="ECO:0000256" key="14">
    <source>
        <dbReference type="ARBA" id="ARBA00023136"/>
    </source>
</evidence>
<evidence type="ECO:0000256" key="12">
    <source>
        <dbReference type="ARBA" id="ARBA00022840"/>
    </source>
</evidence>
<evidence type="ECO:0000256" key="1">
    <source>
        <dbReference type="ARBA" id="ARBA00004479"/>
    </source>
</evidence>
<dbReference type="InterPro" id="IPR051420">
    <property type="entry name" value="Ser_Thr_Kinases_DiverseReg"/>
</dbReference>
<dbReference type="Gene3D" id="3.80.10.10">
    <property type="entry name" value="Ribonuclease Inhibitor"/>
    <property type="match status" value="1"/>
</dbReference>
<keyword evidence="10" id="KW-0547">Nucleotide-binding</keyword>
<keyword evidence="14 19" id="KW-0472">Membrane</keyword>
<reference evidence="21 22" key="1">
    <citation type="journal article" date="2018" name="Nat. Genet.">
        <title>The Rosa genome provides new insights in the design of modern roses.</title>
        <authorList>
            <person name="Bendahmane M."/>
        </authorList>
    </citation>
    <scope>NUCLEOTIDE SEQUENCE [LARGE SCALE GENOMIC DNA]</scope>
    <source>
        <strain evidence="22">cv. Old Blush</strain>
    </source>
</reference>
<keyword evidence="3" id="KW-0723">Serine/threonine-protein kinase</keyword>
<evidence type="ECO:0000256" key="2">
    <source>
        <dbReference type="ARBA" id="ARBA00012513"/>
    </source>
</evidence>
<keyword evidence="16" id="KW-0325">Glycoprotein</keyword>
<keyword evidence="5" id="KW-0433">Leucine-rich repeat</keyword>
<comment type="subcellular location">
    <subcellularLocation>
        <location evidence="1">Membrane</location>
        <topology evidence="1">Single-pass type I membrane protein</topology>
    </subcellularLocation>
</comment>
<keyword evidence="9" id="KW-0677">Repeat</keyword>
<keyword evidence="12" id="KW-0067">ATP-binding</keyword>
<organism evidence="21 22">
    <name type="scientific">Rosa chinensis</name>
    <name type="common">China rose</name>
    <dbReference type="NCBI Taxonomy" id="74649"/>
    <lineage>
        <taxon>Eukaryota</taxon>
        <taxon>Viridiplantae</taxon>
        <taxon>Streptophyta</taxon>
        <taxon>Embryophyta</taxon>
        <taxon>Tracheophyta</taxon>
        <taxon>Spermatophyta</taxon>
        <taxon>Magnoliopsida</taxon>
        <taxon>eudicotyledons</taxon>
        <taxon>Gunneridae</taxon>
        <taxon>Pentapetalae</taxon>
        <taxon>rosids</taxon>
        <taxon>fabids</taxon>
        <taxon>Rosales</taxon>
        <taxon>Rosaceae</taxon>
        <taxon>Rosoideae</taxon>
        <taxon>Rosoideae incertae sedis</taxon>
        <taxon>Rosa</taxon>
    </lineage>
</organism>
<dbReference type="EMBL" id="PDCK01000015">
    <property type="protein sequence ID" value="PRQ60997.1"/>
    <property type="molecule type" value="Genomic_DNA"/>
</dbReference>
<keyword evidence="22" id="KW-1185">Reference proteome</keyword>
<accession>A0A2P6SQQ0</accession>
<dbReference type="Gramene" id="PRQ60997">
    <property type="protein sequence ID" value="PRQ60997"/>
    <property type="gene ID" value="RchiOBHm_Chr0c16g0499771"/>
</dbReference>
<dbReference type="FunFam" id="3.30.200.20:FF:000309">
    <property type="entry name" value="Leucine-rich repeat receptor protein kinase MSP1"/>
    <property type="match status" value="1"/>
</dbReference>
<protein>
    <recommendedName>
        <fullName evidence="2">non-specific serine/threonine protein kinase</fullName>
        <ecNumber evidence="2">2.7.11.1</ecNumber>
    </recommendedName>
</protein>
<evidence type="ECO:0000313" key="21">
    <source>
        <dbReference type="EMBL" id="PRQ60997.1"/>
    </source>
</evidence>
<feature type="domain" description="Protein kinase" evidence="20">
    <location>
        <begin position="125"/>
        <end position="205"/>
    </location>
</feature>
<evidence type="ECO:0000256" key="9">
    <source>
        <dbReference type="ARBA" id="ARBA00022737"/>
    </source>
</evidence>
<dbReference type="GO" id="GO:0005524">
    <property type="term" value="F:ATP binding"/>
    <property type="evidence" value="ECO:0007669"/>
    <property type="project" value="UniProtKB-KW"/>
</dbReference>
<feature type="transmembrane region" description="Helical" evidence="19">
    <location>
        <begin position="60"/>
        <end position="82"/>
    </location>
</feature>
<dbReference type="PROSITE" id="PS50011">
    <property type="entry name" value="PROTEIN_KINASE_DOM"/>
    <property type="match status" value="1"/>
</dbReference>
<comment type="catalytic activity">
    <reaction evidence="17">
        <text>L-threonyl-[protein] + ATP = O-phospho-L-threonyl-[protein] + ADP + H(+)</text>
        <dbReference type="Rhea" id="RHEA:46608"/>
        <dbReference type="Rhea" id="RHEA-COMP:11060"/>
        <dbReference type="Rhea" id="RHEA-COMP:11605"/>
        <dbReference type="ChEBI" id="CHEBI:15378"/>
        <dbReference type="ChEBI" id="CHEBI:30013"/>
        <dbReference type="ChEBI" id="CHEBI:30616"/>
        <dbReference type="ChEBI" id="CHEBI:61977"/>
        <dbReference type="ChEBI" id="CHEBI:456216"/>
        <dbReference type="EC" id="2.7.11.1"/>
    </reaction>
</comment>
<name>A0A2P6SQQ0_ROSCH</name>
<evidence type="ECO:0000256" key="16">
    <source>
        <dbReference type="ARBA" id="ARBA00023180"/>
    </source>
</evidence>
<dbReference type="AlphaFoldDB" id="A0A2P6SQQ0"/>
<dbReference type="InterPro" id="IPR011009">
    <property type="entry name" value="Kinase-like_dom_sf"/>
</dbReference>
<evidence type="ECO:0000256" key="19">
    <source>
        <dbReference type="SAM" id="Phobius"/>
    </source>
</evidence>
<evidence type="ECO:0000256" key="15">
    <source>
        <dbReference type="ARBA" id="ARBA00023170"/>
    </source>
</evidence>
<keyword evidence="13 19" id="KW-1133">Transmembrane helix</keyword>
<dbReference type="PANTHER" id="PTHR48005">
    <property type="entry name" value="LEUCINE RICH REPEAT KINASE 2"/>
    <property type="match status" value="1"/>
</dbReference>
<dbReference type="Proteomes" id="UP000238479">
    <property type="component" value="Unassembled WGS sequence"/>
</dbReference>
<dbReference type="GO" id="GO:0004674">
    <property type="term" value="F:protein serine/threonine kinase activity"/>
    <property type="evidence" value="ECO:0007669"/>
    <property type="project" value="UniProtKB-KW"/>
</dbReference>
<evidence type="ECO:0000256" key="5">
    <source>
        <dbReference type="ARBA" id="ARBA00022614"/>
    </source>
</evidence>
<evidence type="ECO:0000256" key="8">
    <source>
        <dbReference type="ARBA" id="ARBA00022729"/>
    </source>
</evidence>